<evidence type="ECO:0000313" key="2">
    <source>
        <dbReference type="Proteomes" id="UP000265618"/>
    </source>
</evidence>
<comment type="caution">
    <text evidence="1">The sequence shown here is derived from an EMBL/GenBank/DDBJ whole genome shotgun (WGS) entry which is preliminary data.</text>
</comment>
<protein>
    <submittedName>
        <fullName evidence="1">Uncharacterized protein</fullName>
    </submittedName>
</protein>
<dbReference type="EMBL" id="BDIP01003330">
    <property type="protein sequence ID" value="GIQ87566.1"/>
    <property type="molecule type" value="Genomic_DNA"/>
</dbReference>
<dbReference type="AlphaFoldDB" id="A0A9K3GM98"/>
<evidence type="ECO:0000313" key="1">
    <source>
        <dbReference type="EMBL" id="GIQ87566.1"/>
    </source>
</evidence>
<accession>A0A9K3GM98</accession>
<feature type="non-terminal residue" evidence="1">
    <location>
        <position position="1"/>
    </location>
</feature>
<keyword evidence="2" id="KW-1185">Reference proteome</keyword>
<organism evidence="1 2">
    <name type="scientific">Kipferlia bialata</name>
    <dbReference type="NCBI Taxonomy" id="797122"/>
    <lineage>
        <taxon>Eukaryota</taxon>
        <taxon>Metamonada</taxon>
        <taxon>Carpediemonas-like organisms</taxon>
        <taxon>Kipferlia</taxon>
    </lineage>
</organism>
<name>A0A9K3GM98_9EUKA</name>
<sequence>MGSWTPLLDQAEAERERVLDARQQVRSDYQADGVLTYSDKVDYRFLWPVDVRENTIIGASVKQDFGAAGDGDLEDRWTATDVQFEAQYPARDYIYPDIRYSLPSMSTVSLSPPALGLVSNPIRGTLLQRTFLGHLPPDCEDVDQTEINHDRACLEVLDQASGEGTMQRALDATRYLYLRDSAEFAGRLASSHNDPRLGRELASLLSERFSEEVMGPEIASLRELPPSARSTLGAVFLDSQSEIMGDFLRTVDKRVFDTKQTLMKEIKKHSRFAGALDYTDKDAKAADLRTDVFGDGEGTYHEQGSP</sequence>
<proteinExistence type="predicted"/>
<dbReference type="Proteomes" id="UP000265618">
    <property type="component" value="Unassembled WGS sequence"/>
</dbReference>
<reference evidence="1 2" key="1">
    <citation type="journal article" date="2018" name="PLoS ONE">
        <title>The draft genome of Kipferlia bialata reveals reductive genome evolution in fornicate parasites.</title>
        <authorList>
            <person name="Tanifuji G."/>
            <person name="Takabayashi S."/>
            <person name="Kume K."/>
            <person name="Takagi M."/>
            <person name="Nakayama T."/>
            <person name="Kamikawa R."/>
            <person name="Inagaki Y."/>
            <person name="Hashimoto T."/>
        </authorList>
    </citation>
    <scope>NUCLEOTIDE SEQUENCE [LARGE SCALE GENOMIC DNA]</scope>
    <source>
        <strain evidence="1">NY0173</strain>
    </source>
</reference>
<gene>
    <name evidence="1" type="ORF">KIPB_009631</name>
</gene>